<name>A0A815KHW4_9BILA</name>
<dbReference type="Proteomes" id="UP000663877">
    <property type="component" value="Unassembled WGS sequence"/>
</dbReference>
<dbReference type="OrthoDB" id="6476875at2759"/>
<reference evidence="1" key="1">
    <citation type="submission" date="2021-02" db="EMBL/GenBank/DDBJ databases">
        <authorList>
            <person name="Nowell W R."/>
        </authorList>
    </citation>
    <scope>NUCLEOTIDE SEQUENCE</scope>
</reference>
<protein>
    <submittedName>
        <fullName evidence="1">Uncharacterized protein</fullName>
    </submittedName>
</protein>
<keyword evidence="3" id="KW-1185">Reference proteome</keyword>
<dbReference type="EMBL" id="CAJNOM010001519">
    <property type="protein sequence ID" value="CAF1611134.1"/>
    <property type="molecule type" value="Genomic_DNA"/>
</dbReference>
<accession>A0A815KHW4</accession>
<evidence type="ECO:0000313" key="1">
    <source>
        <dbReference type="EMBL" id="CAF1391317.1"/>
    </source>
</evidence>
<dbReference type="EMBL" id="CAJNOI010001187">
    <property type="protein sequence ID" value="CAF1391317.1"/>
    <property type="molecule type" value="Genomic_DNA"/>
</dbReference>
<proteinExistence type="predicted"/>
<organism evidence="1 4">
    <name type="scientific">Adineta steineri</name>
    <dbReference type="NCBI Taxonomy" id="433720"/>
    <lineage>
        <taxon>Eukaryota</taxon>
        <taxon>Metazoa</taxon>
        <taxon>Spiralia</taxon>
        <taxon>Gnathifera</taxon>
        <taxon>Rotifera</taxon>
        <taxon>Eurotatoria</taxon>
        <taxon>Bdelloidea</taxon>
        <taxon>Adinetida</taxon>
        <taxon>Adinetidae</taxon>
        <taxon>Adineta</taxon>
    </lineage>
</organism>
<evidence type="ECO:0000313" key="3">
    <source>
        <dbReference type="Proteomes" id="UP000663832"/>
    </source>
</evidence>
<sequence>MKIESTQQHKVYLHNLMNEIENSDRSTRSFGCNGPEHRNEHRCRHHCRSHGYKTGSCSPYTNYQDCVCNKSPHSKSKFRQVSSIS</sequence>
<evidence type="ECO:0000313" key="4">
    <source>
        <dbReference type="Proteomes" id="UP000663877"/>
    </source>
</evidence>
<gene>
    <name evidence="1" type="ORF">BJG266_LOCUS37131</name>
    <name evidence="2" type="ORF">QVE165_LOCUS54063</name>
</gene>
<dbReference type="Proteomes" id="UP000663832">
    <property type="component" value="Unassembled WGS sequence"/>
</dbReference>
<evidence type="ECO:0000313" key="2">
    <source>
        <dbReference type="EMBL" id="CAF1611134.1"/>
    </source>
</evidence>
<comment type="caution">
    <text evidence="1">The sequence shown here is derived from an EMBL/GenBank/DDBJ whole genome shotgun (WGS) entry which is preliminary data.</text>
</comment>
<dbReference type="AlphaFoldDB" id="A0A815KHW4"/>